<gene>
    <name evidence="1" type="ORF">GHO30_02580</name>
</gene>
<comment type="caution">
    <text evidence="1">The sequence shown here is derived from an EMBL/GenBank/DDBJ whole genome shotgun (WGS) entry which is preliminary data.</text>
</comment>
<proteinExistence type="predicted"/>
<organism evidence="1 2">
    <name type="scientific">Pseudomonas helleri</name>
    <dbReference type="NCBI Taxonomy" id="1608996"/>
    <lineage>
        <taxon>Bacteria</taxon>
        <taxon>Pseudomonadati</taxon>
        <taxon>Pseudomonadota</taxon>
        <taxon>Gammaproteobacteria</taxon>
        <taxon>Pseudomonadales</taxon>
        <taxon>Pseudomonadaceae</taxon>
        <taxon>Pseudomonas</taxon>
    </lineage>
</organism>
<sequence>MGKVIGMLNKSEMGWVDFSSEDRDRVRDVIKQLSEPGTLDELGIGALRDGFADLMFPGFSTIQTRAKYLITIPRIIRDYLALKPAQQRKQSPQQYLEQQENQLARALILQHENEGVTGIIGSTMKEGESVARLPSSVYWAALRTWGIINTHASLKQFLKSVKPPESSLGSSLPDEADDADGVSTDSRVHLDRYDPQWIEDVHITLTESEAVFLSDKLQNGPFNSLPSQFELSGLLKEVLDEDLAGFAQLAGWVAAKPDLAQRTRDTVEMAHAFSELIYGAHLRFNIVVARNNQREDLLDQYESHWLDWRKVRQAGPEQVLQWLAATKITLQGRTGAFLMEWSEHIANNASVVVLDALVEKQALGNKKERSILKKRLPDNYRWIGMSRLDFRWSQVRTILGDIQEGLPC</sequence>
<evidence type="ECO:0000313" key="2">
    <source>
        <dbReference type="Proteomes" id="UP000470186"/>
    </source>
</evidence>
<dbReference type="Proteomes" id="UP000470186">
    <property type="component" value="Unassembled WGS sequence"/>
</dbReference>
<dbReference type="InterPro" id="IPR045941">
    <property type="entry name" value="DUF6361"/>
</dbReference>
<dbReference type="EMBL" id="WIVX01000006">
    <property type="protein sequence ID" value="MQU30294.1"/>
    <property type="molecule type" value="Genomic_DNA"/>
</dbReference>
<dbReference type="AlphaFoldDB" id="A0A7X1Y482"/>
<dbReference type="Pfam" id="PF19888">
    <property type="entry name" value="DUF6361"/>
    <property type="match status" value="1"/>
</dbReference>
<protein>
    <submittedName>
        <fullName evidence="1">Uncharacterized protein</fullName>
    </submittedName>
</protein>
<keyword evidence="2" id="KW-1185">Reference proteome</keyword>
<name>A0A7X1Y482_9PSED</name>
<reference evidence="1 2" key="1">
    <citation type="submission" date="2019-10" db="EMBL/GenBank/DDBJ databases">
        <title>Evaluation of single-gene subtyping targets for Pseudomonas.</title>
        <authorList>
            <person name="Reichler S.J."/>
            <person name="Orsi R.H."/>
            <person name="Wiedmann M."/>
            <person name="Martin N.H."/>
            <person name="Murphy S.I."/>
        </authorList>
    </citation>
    <scope>NUCLEOTIDE SEQUENCE [LARGE SCALE GENOMIC DNA]</scope>
    <source>
        <strain evidence="1 2">FSL R10-2107</strain>
    </source>
</reference>
<evidence type="ECO:0000313" key="1">
    <source>
        <dbReference type="EMBL" id="MQU30294.1"/>
    </source>
</evidence>
<accession>A0A7X1Y482</accession>